<dbReference type="EMBL" id="CP041637">
    <property type="protein sequence ID" value="QDO95421.1"/>
    <property type="molecule type" value="Genomic_DNA"/>
</dbReference>
<dbReference type="Proteomes" id="UP000319209">
    <property type="component" value="Chromosome"/>
</dbReference>
<dbReference type="PROSITE" id="PS51257">
    <property type="entry name" value="PROKAR_LIPOPROTEIN"/>
    <property type="match status" value="1"/>
</dbReference>
<proteinExistence type="predicted"/>
<feature type="chain" id="PRO_5021826104" evidence="1">
    <location>
        <begin position="20"/>
        <end position="154"/>
    </location>
</feature>
<name>A0A516GV65_9FLAO</name>
<sequence>MKKHFLIAWIALLSISCNAQDQTPKATTENSPKGTWKVDKEFDEQGNLIKYDSIYSWSSHNSHTNLTAKDADSIMQAFKSKFFANHSGISPEYLDNMFAQDSIFNFSFFKDDLFADPFKDDFVNMEELRKQMIARHQSFLQQQQPALIKPEADE</sequence>
<evidence type="ECO:0000313" key="3">
    <source>
        <dbReference type="Proteomes" id="UP000319209"/>
    </source>
</evidence>
<reference evidence="2 3" key="1">
    <citation type="submission" date="2019-07" db="EMBL/GenBank/DDBJ databases">
        <title>Genome sequencing for Formosa sp. PS13.</title>
        <authorList>
            <person name="Park S.-J."/>
        </authorList>
    </citation>
    <scope>NUCLEOTIDE SEQUENCE [LARGE SCALE GENOMIC DNA]</scope>
    <source>
        <strain evidence="2 3">PS13</strain>
    </source>
</reference>
<evidence type="ECO:0000313" key="2">
    <source>
        <dbReference type="EMBL" id="QDO95421.1"/>
    </source>
</evidence>
<dbReference type="AlphaFoldDB" id="A0A516GV65"/>
<feature type="signal peptide" evidence="1">
    <location>
        <begin position="1"/>
        <end position="19"/>
    </location>
</feature>
<dbReference type="OrthoDB" id="1452960at2"/>
<keyword evidence="1" id="KW-0732">Signal</keyword>
<accession>A0A516GV65</accession>
<gene>
    <name evidence="2" type="ORF">FNB79_16075</name>
</gene>
<keyword evidence="3" id="KW-1185">Reference proteome</keyword>
<dbReference type="RefSeq" id="WP_143382327.1">
    <property type="nucleotide sequence ID" value="NZ_CP041637.1"/>
</dbReference>
<evidence type="ECO:0000256" key="1">
    <source>
        <dbReference type="SAM" id="SignalP"/>
    </source>
</evidence>
<organism evidence="2 3">
    <name type="scientific">Formosa sediminum</name>
    <dbReference type="NCBI Taxonomy" id="2594004"/>
    <lineage>
        <taxon>Bacteria</taxon>
        <taxon>Pseudomonadati</taxon>
        <taxon>Bacteroidota</taxon>
        <taxon>Flavobacteriia</taxon>
        <taxon>Flavobacteriales</taxon>
        <taxon>Flavobacteriaceae</taxon>
        <taxon>Formosa</taxon>
    </lineage>
</organism>
<protein>
    <submittedName>
        <fullName evidence="2">Uncharacterized protein</fullName>
    </submittedName>
</protein>
<dbReference type="KEGG" id="fop:FNB79_16075"/>